<evidence type="ECO:0000256" key="10">
    <source>
        <dbReference type="PIRSR" id="PIRSR605150-3"/>
    </source>
</evidence>
<feature type="transmembrane region" description="Helical" evidence="11">
    <location>
        <begin position="521"/>
        <end position="540"/>
    </location>
</feature>
<keyword evidence="6 11" id="KW-0472">Membrane</keyword>
<evidence type="ECO:0000256" key="11">
    <source>
        <dbReference type="SAM" id="Phobius"/>
    </source>
</evidence>
<feature type="binding site" evidence="10">
    <location>
        <position position="309"/>
    </location>
    <ligand>
        <name>Mn(2+)</name>
        <dbReference type="ChEBI" id="CHEBI:29035"/>
    </ligand>
</feature>
<protein>
    <recommendedName>
        <fullName evidence="14">Cellulose synthase-like protein E1</fullName>
    </recommendedName>
</protein>
<feature type="transmembrane region" description="Helical" evidence="11">
    <location>
        <begin position="714"/>
        <end position="735"/>
    </location>
</feature>
<comment type="subcellular location">
    <subcellularLocation>
        <location evidence="1">Endomembrane system</location>
        <topology evidence="1">Multi-pass membrane protein</topology>
    </subcellularLocation>
</comment>
<dbReference type="AlphaFoldDB" id="A0A5N6NLS6"/>
<dbReference type="GO" id="GO:0030244">
    <property type="term" value="P:cellulose biosynthetic process"/>
    <property type="evidence" value="ECO:0007669"/>
    <property type="project" value="InterPro"/>
</dbReference>
<dbReference type="SUPFAM" id="SSF53448">
    <property type="entry name" value="Nucleotide-diphospho-sugar transferases"/>
    <property type="match status" value="1"/>
</dbReference>
<feature type="binding site" evidence="9">
    <location>
        <position position="110"/>
    </location>
    <ligand>
        <name>UDP-alpha-D-glucose</name>
        <dbReference type="ChEBI" id="CHEBI:58885"/>
    </ligand>
</feature>
<evidence type="ECO:0000256" key="7">
    <source>
        <dbReference type="ARBA" id="ARBA00023316"/>
    </source>
</evidence>
<dbReference type="OrthoDB" id="1929172at2759"/>
<organism evidence="12 13">
    <name type="scientific">Mikania micrantha</name>
    <name type="common">bitter vine</name>
    <dbReference type="NCBI Taxonomy" id="192012"/>
    <lineage>
        <taxon>Eukaryota</taxon>
        <taxon>Viridiplantae</taxon>
        <taxon>Streptophyta</taxon>
        <taxon>Embryophyta</taxon>
        <taxon>Tracheophyta</taxon>
        <taxon>Spermatophyta</taxon>
        <taxon>Magnoliopsida</taxon>
        <taxon>eudicotyledons</taxon>
        <taxon>Gunneridae</taxon>
        <taxon>Pentapetalae</taxon>
        <taxon>asterids</taxon>
        <taxon>campanulids</taxon>
        <taxon>Asterales</taxon>
        <taxon>Asteraceae</taxon>
        <taxon>Asteroideae</taxon>
        <taxon>Heliantheae alliance</taxon>
        <taxon>Eupatorieae</taxon>
        <taxon>Mikania</taxon>
    </lineage>
</organism>
<feature type="transmembrane region" description="Helical" evidence="11">
    <location>
        <begin position="560"/>
        <end position="582"/>
    </location>
</feature>
<feature type="active site" evidence="8">
    <location>
        <position position="449"/>
    </location>
</feature>
<dbReference type="InterPro" id="IPR005150">
    <property type="entry name" value="Cellulose_synth"/>
</dbReference>
<evidence type="ECO:0000313" key="12">
    <source>
        <dbReference type="EMBL" id="KAD4982237.1"/>
    </source>
</evidence>
<evidence type="ECO:0000256" key="6">
    <source>
        <dbReference type="ARBA" id="ARBA00023136"/>
    </source>
</evidence>
<dbReference type="Pfam" id="PF03552">
    <property type="entry name" value="Cellulose_synt"/>
    <property type="match status" value="2"/>
</dbReference>
<sequence>MVRDDDHGTLPLFETKPMKGRLAYQLYATSVFVGIILIWVYRYSHFPATGDPTGRWAWLIMSASEFWFGLYWVLSQFVRWNPVFRSTFKERLVVLPGIDVFVCTADTKIEPPIMVINTVLSVLAYDYPPEKINVYLSDDDGGSELMFYALLEASAFAKHWLPFCKKFQVKTTSPGAFFSNVQEPDEGLDDLQFSHDWLVIKKLYNQMQDRVKTATRLGRVSDETRELHKGFNEWNSNSASDDHQAIVQILIDGKNSTSLDIEGQILPKLVYVAREKRPHYSHNFKAGALNTLIRVSSVISNSPIILTIDCDVYSDNSESVKDAMCCFMDEENGNKIAYVQFPDSSHNITEHDMYASCFRVPNELEMGGMDANGGPCYIGSGCFHRRTALCGAQYADKLKPEWITENTRNEQESTGVLQKRCKSLASCTYEKDTQWGKEMGLLYGFPTEDVVTGLAMQSRGWKSVYLNPKKKGFVGIAPVTLLDVLVQHKRWSEGQFSILISKCCPFVFGYQKIPFTLQMSYTLYLLWAANSLPTLAYVTVPQLCILKDIPLFPKVSSLWILPFLYVIISQYIYSLGEFVICGGSVKGWLNEQRMWLFKRTTSYLIAFLDALLGQLGFSKLGFTVTPKVVDEDVLQRYKKEVMEFGNASGMFTGLAFIAILNVVGLFWCLKTLVMDPGKCVLDRLVLQVGLCVVVVWINLPVYEGLFLRKDAGKVPTSVACNSVMLALMACMFVLYSNS</sequence>
<evidence type="ECO:0008006" key="14">
    <source>
        <dbReference type="Google" id="ProtNLM"/>
    </source>
</evidence>
<evidence type="ECO:0000313" key="13">
    <source>
        <dbReference type="Proteomes" id="UP000326396"/>
    </source>
</evidence>
<dbReference type="EMBL" id="SZYD01000010">
    <property type="protein sequence ID" value="KAD4982237.1"/>
    <property type="molecule type" value="Genomic_DNA"/>
</dbReference>
<feature type="binding site" evidence="9">
    <location>
        <position position="140"/>
    </location>
    <ligand>
        <name>UDP-alpha-D-glucose</name>
        <dbReference type="ChEBI" id="CHEBI:58885"/>
    </ligand>
</feature>
<feature type="transmembrane region" description="Helical" evidence="11">
    <location>
        <begin position="644"/>
        <end position="668"/>
    </location>
</feature>
<name>A0A5N6NLS6_9ASTR</name>
<dbReference type="Proteomes" id="UP000326396">
    <property type="component" value="Linkage Group LG18"/>
</dbReference>
<comment type="caution">
    <text evidence="12">The sequence shown here is derived from an EMBL/GenBank/DDBJ whole genome shotgun (WGS) entry which is preliminary data.</text>
</comment>
<reference evidence="12 13" key="1">
    <citation type="submission" date="2019-05" db="EMBL/GenBank/DDBJ databases">
        <title>Mikania micrantha, genome provides insights into the molecular mechanism of rapid growth.</title>
        <authorList>
            <person name="Liu B."/>
        </authorList>
    </citation>
    <scope>NUCLEOTIDE SEQUENCE [LARGE SCALE GENOMIC DNA]</scope>
    <source>
        <strain evidence="12">NLD-2019</strain>
        <tissue evidence="12">Leaf</tissue>
    </source>
</reference>
<feature type="active site" evidence="8">
    <location>
        <position position="140"/>
    </location>
</feature>
<gene>
    <name evidence="12" type="ORF">E3N88_18908</name>
</gene>
<feature type="binding site" evidence="10">
    <location>
        <position position="285"/>
    </location>
    <ligand>
        <name>Mn(2+)</name>
        <dbReference type="ChEBI" id="CHEBI:29035"/>
    </ligand>
</feature>
<dbReference type="GO" id="GO:0016020">
    <property type="term" value="C:membrane"/>
    <property type="evidence" value="ECO:0007669"/>
    <property type="project" value="InterPro"/>
</dbReference>
<accession>A0A5N6NLS6</accession>
<feature type="transmembrane region" description="Helical" evidence="11">
    <location>
        <begin position="56"/>
        <end position="74"/>
    </location>
</feature>
<evidence type="ECO:0000256" key="5">
    <source>
        <dbReference type="ARBA" id="ARBA00022989"/>
    </source>
</evidence>
<evidence type="ECO:0000256" key="4">
    <source>
        <dbReference type="ARBA" id="ARBA00022692"/>
    </source>
</evidence>
<dbReference type="GO" id="GO:0016760">
    <property type="term" value="F:cellulose synthase (UDP-forming) activity"/>
    <property type="evidence" value="ECO:0007669"/>
    <property type="project" value="InterPro"/>
</dbReference>
<evidence type="ECO:0000256" key="2">
    <source>
        <dbReference type="ARBA" id="ARBA00022676"/>
    </source>
</evidence>
<keyword evidence="2" id="KW-0328">Glycosyltransferase</keyword>
<evidence type="ECO:0000256" key="9">
    <source>
        <dbReference type="PIRSR" id="PIRSR605150-2"/>
    </source>
</evidence>
<feature type="transmembrane region" description="Helical" evidence="11">
    <location>
        <begin position="603"/>
        <end position="624"/>
    </location>
</feature>
<keyword evidence="7" id="KW-0961">Cell wall biogenesis/degradation</keyword>
<dbReference type="Gene3D" id="3.90.550.10">
    <property type="entry name" value="Spore Coat Polysaccharide Biosynthesis Protein SpsA, Chain A"/>
    <property type="match status" value="1"/>
</dbReference>
<keyword evidence="4 11" id="KW-0812">Transmembrane</keyword>
<keyword evidence="13" id="KW-1185">Reference proteome</keyword>
<dbReference type="GO" id="GO:0071555">
    <property type="term" value="P:cell wall organization"/>
    <property type="evidence" value="ECO:0007669"/>
    <property type="project" value="UniProtKB-KW"/>
</dbReference>
<keyword evidence="3" id="KW-0808">Transferase</keyword>
<dbReference type="InterPro" id="IPR029044">
    <property type="entry name" value="Nucleotide-diphossugar_trans"/>
</dbReference>
<evidence type="ECO:0000256" key="1">
    <source>
        <dbReference type="ARBA" id="ARBA00004127"/>
    </source>
</evidence>
<evidence type="ECO:0000256" key="3">
    <source>
        <dbReference type="ARBA" id="ARBA00022679"/>
    </source>
</evidence>
<keyword evidence="5 11" id="KW-1133">Transmembrane helix</keyword>
<dbReference type="GO" id="GO:0012505">
    <property type="term" value="C:endomembrane system"/>
    <property type="evidence" value="ECO:0007669"/>
    <property type="project" value="UniProtKB-SubCell"/>
</dbReference>
<proteinExistence type="predicted"/>
<evidence type="ECO:0000256" key="8">
    <source>
        <dbReference type="PIRSR" id="PIRSR605150-1"/>
    </source>
</evidence>
<feature type="transmembrane region" description="Helical" evidence="11">
    <location>
        <begin position="26"/>
        <end position="44"/>
    </location>
</feature>
<dbReference type="PANTHER" id="PTHR13301">
    <property type="entry name" value="X-BOX TRANSCRIPTION FACTOR-RELATED"/>
    <property type="match status" value="1"/>
</dbReference>
<feature type="transmembrane region" description="Helical" evidence="11">
    <location>
        <begin position="680"/>
        <end position="702"/>
    </location>
</feature>